<comment type="function">
    <text evidence="8">Secretory protein that plays a role in various cellular processes. Acts as a chemorepellent acting on gonadotropin-releasing hormone (GnRH) expressing neurons regulating their migration to the hypothalamus. Also promotes neuron migration, growth and survival as well as neurite outgrowth and is involved in the development of the olfactory system. May also act through the regulation of growth factors activity and downstream signaling. Also regulates extracellular matrix assembly and cell adhesiveness. Promotes endothelial cell survival, vessel formation and plays an important role in the process of revascularization through NOS3-dependent mechanisms.</text>
</comment>
<dbReference type="PANTHER" id="PTHR14619">
    <property type="entry name" value="NEURON-DERIVED NEUROTROPHIC FACTOR"/>
    <property type="match status" value="1"/>
</dbReference>
<dbReference type="GO" id="GO:0007399">
    <property type="term" value="P:nervous system development"/>
    <property type="evidence" value="ECO:0007669"/>
    <property type="project" value="UniProtKB-KW"/>
</dbReference>
<dbReference type="InterPro" id="IPR013783">
    <property type="entry name" value="Ig-like_fold"/>
</dbReference>
<keyword evidence="2" id="KW-0964">Secreted</keyword>
<evidence type="ECO:0000256" key="1">
    <source>
        <dbReference type="ARBA" id="ARBA00004613"/>
    </source>
</evidence>
<evidence type="ECO:0000256" key="5">
    <source>
        <dbReference type="ARBA" id="ARBA00022902"/>
    </source>
</evidence>
<dbReference type="InterPro" id="IPR003961">
    <property type="entry name" value="FN3_dom"/>
</dbReference>
<protein>
    <recommendedName>
        <fullName evidence="7">Protein NDNF</fullName>
    </recommendedName>
</protein>
<dbReference type="GO" id="GO:0005576">
    <property type="term" value="C:extracellular region"/>
    <property type="evidence" value="ECO:0007669"/>
    <property type="project" value="UniProtKB-SubCell"/>
</dbReference>
<dbReference type="OrthoDB" id="9872501at2759"/>
<organism evidence="11 12">
    <name type="scientific">Owenia fusiformis</name>
    <name type="common">Polychaete worm</name>
    <dbReference type="NCBI Taxonomy" id="6347"/>
    <lineage>
        <taxon>Eukaryota</taxon>
        <taxon>Metazoa</taxon>
        <taxon>Spiralia</taxon>
        <taxon>Lophotrochozoa</taxon>
        <taxon>Annelida</taxon>
        <taxon>Polychaeta</taxon>
        <taxon>Sedentaria</taxon>
        <taxon>Canalipalpata</taxon>
        <taxon>Sabellida</taxon>
        <taxon>Oweniida</taxon>
        <taxon>Oweniidae</taxon>
        <taxon>Owenia</taxon>
    </lineage>
</organism>
<reference evidence="11" key="1">
    <citation type="submission" date="2022-03" db="EMBL/GenBank/DDBJ databases">
        <authorList>
            <person name="Martin C."/>
        </authorList>
    </citation>
    <scope>NUCLEOTIDE SEQUENCE</scope>
</reference>
<evidence type="ECO:0000256" key="10">
    <source>
        <dbReference type="SAM" id="Phobius"/>
    </source>
</evidence>
<feature type="transmembrane region" description="Helical" evidence="10">
    <location>
        <begin position="12"/>
        <end position="28"/>
    </location>
</feature>
<feature type="region of interest" description="Disordered" evidence="9">
    <location>
        <begin position="271"/>
        <end position="292"/>
    </location>
</feature>
<proteinExistence type="predicted"/>
<evidence type="ECO:0000313" key="12">
    <source>
        <dbReference type="Proteomes" id="UP000749559"/>
    </source>
</evidence>
<dbReference type="InterPro" id="IPR019326">
    <property type="entry name" value="NDNF"/>
</dbReference>
<keyword evidence="4" id="KW-0677">Repeat</keyword>
<comment type="caution">
    <text evidence="11">The sequence shown here is derived from an EMBL/GenBank/DDBJ whole genome shotgun (WGS) entry which is preliminary data.</text>
</comment>
<dbReference type="InterPro" id="IPR036116">
    <property type="entry name" value="FN3_sf"/>
</dbReference>
<keyword evidence="10" id="KW-0472">Membrane</keyword>
<dbReference type="InterPro" id="IPR056225">
    <property type="entry name" value="NDNF_N"/>
</dbReference>
<evidence type="ECO:0000256" key="2">
    <source>
        <dbReference type="ARBA" id="ARBA00022525"/>
    </source>
</evidence>
<dbReference type="InterPro" id="IPR055271">
    <property type="entry name" value="NDNF_Fn(III)_1"/>
</dbReference>
<dbReference type="SMART" id="SM00060">
    <property type="entry name" value="FN3"/>
    <property type="match status" value="2"/>
</dbReference>
<evidence type="ECO:0000256" key="4">
    <source>
        <dbReference type="ARBA" id="ARBA00022737"/>
    </source>
</evidence>
<evidence type="ECO:0000256" key="6">
    <source>
        <dbReference type="ARBA" id="ARBA00023180"/>
    </source>
</evidence>
<evidence type="ECO:0000256" key="3">
    <source>
        <dbReference type="ARBA" id="ARBA00022729"/>
    </source>
</evidence>
<dbReference type="Gene3D" id="2.60.40.10">
    <property type="entry name" value="Immunoglobulins"/>
    <property type="match status" value="1"/>
</dbReference>
<evidence type="ECO:0000256" key="8">
    <source>
        <dbReference type="ARBA" id="ARBA00046135"/>
    </source>
</evidence>
<dbReference type="Pfam" id="PF24354">
    <property type="entry name" value="NDNF_N"/>
    <property type="match status" value="1"/>
</dbReference>
<evidence type="ECO:0000256" key="7">
    <source>
        <dbReference type="ARBA" id="ARBA00024096"/>
    </source>
</evidence>
<dbReference type="EMBL" id="CAIIXF020000009">
    <property type="protein sequence ID" value="CAH1795624.1"/>
    <property type="molecule type" value="Genomic_DNA"/>
</dbReference>
<keyword evidence="5" id="KW-0524">Neurogenesis</keyword>
<keyword evidence="10" id="KW-0812">Transmembrane</keyword>
<sequence length="603" mass="68914">MQKEDKTKMRSLHIFIVLNFLLMIFIETESQKLPTRDESQFHYQMQQKEVFHDSMLLPDGAEIRAYLLDLVARRYYFLVEEDATPLMITLTPCGSAVEWRVSVHEAPVQHSGDGSFPEDDPLLEQEEHITPNDIDGVTLQYFNAKYGAQTYLNDQSPAGIYVIEARSNGGDCGVVIYATTTPYSDQPYPPLPRDPHVHILASSATTVTITWKKSHAMSEPSDVEYCVSVNKKRALQTMCSAQALHRSDHSKNRLTTGFDIVRNAPHMLDREMDNNRPVSFNPHKDRKSVSNKSSIQCIGKKTTYTHGGLLPGRTYFFDVFVISKSTNRSSAYIGTSIRTKRPNMISKTITDGVVENGMLTTISKGKMYKFTVNKDAKTLFLSIQPCSGKVHVHLSHEGRTMMSMKAKNFRSVHFPIDPRSKDEKDAVFKLRITNTGSRRQYAHYRLFMSTKPENNPFPSLPNDTTIKVLTKSRDCKTVTLVWPGTRERQKYCLYKRSIALSNYTTENIDKLSLFPKQNAAQQCGFTTNDAIVDEVNDRNLWSNKEKILCRNFRYKEQRNTVMKATVRNLKPDSIYVFEVVVTKTLGVSLPYEQLWMRTPKNCK</sequence>
<evidence type="ECO:0000313" key="11">
    <source>
        <dbReference type="EMBL" id="CAH1795624.1"/>
    </source>
</evidence>
<comment type="subcellular location">
    <subcellularLocation>
        <location evidence="1">Secreted</location>
    </subcellularLocation>
</comment>
<dbReference type="Pfam" id="PF19433">
    <property type="entry name" value="NDNF_C"/>
    <property type="match status" value="1"/>
</dbReference>
<dbReference type="InterPro" id="IPR045805">
    <property type="entry name" value="NDNF_C"/>
</dbReference>
<evidence type="ECO:0000256" key="9">
    <source>
        <dbReference type="SAM" id="MobiDB-lite"/>
    </source>
</evidence>
<dbReference type="SUPFAM" id="SSF49265">
    <property type="entry name" value="Fibronectin type III"/>
    <property type="match status" value="1"/>
</dbReference>
<dbReference type="Proteomes" id="UP000749559">
    <property type="component" value="Unassembled WGS sequence"/>
</dbReference>
<name>A0A8J1UAU8_OWEFU</name>
<dbReference type="Pfam" id="PF10179">
    <property type="entry name" value="NDNF"/>
    <property type="match status" value="1"/>
</dbReference>
<gene>
    <name evidence="11" type="ORF">OFUS_LOCUS20139</name>
</gene>
<dbReference type="AlphaFoldDB" id="A0A8J1UAU8"/>
<keyword evidence="3" id="KW-0732">Signal</keyword>
<keyword evidence="10" id="KW-1133">Transmembrane helix</keyword>
<dbReference type="PANTHER" id="PTHR14619:SF3">
    <property type="entry name" value="PROTEIN NDNF"/>
    <property type="match status" value="1"/>
</dbReference>
<keyword evidence="12" id="KW-1185">Reference proteome</keyword>
<keyword evidence="6" id="KW-0325">Glycoprotein</keyword>
<accession>A0A8J1UAU8</accession>